<comment type="caution">
    <text evidence="2">The sequence shown here is derived from an EMBL/GenBank/DDBJ whole genome shotgun (WGS) entry which is preliminary data.</text>
</comment>
<reference evidence="2" key="1">
    <citation type="submission" date="2016-06" db="EMBL/GenBank/DDBJ databases">
        <authorList>
            <person name="Kjaerup R.B."/>
            <person name="Dalgaard T.S."/>
            <person name="Juul-Madsen H.R."/>
        </authorList>
    </citation>
    <scope>NUCLEOTIDE SEQUENCE</scope>
    <source>
        <strain evidence="2">R7ANS::ICEMlSym2042</strain>
    </source>
</reference>
<sequence length="101" mass="11340">MPRALFACLGLVLSLVVPLALPAPAHAVTVNINIGTSLNNGRAITCRDGERLLRSRGFWDVRRVDCRGRLFTYRARRATALFEIGLNARNGRVVDLRRIRR</sequence>
<evidence type="ECO:0000313" key="2">
    <source>
        <dbReference type="EMBL" id="OBP70456.1"/>
    </source>
</evidence>
<dbReference type="OrthoDB" id="8385825at2"/>
<proteinExistence type="predicted"/>
<keyword evidence="1" id="KW-0732">Signal</keyword>
<dbReference type="Proteomes" id="UP000093748">
    <property type="component" value="Unassembled WGS sequence"/>
</dbReference>
<protein>
    <recommendedName>
        <fullName evidence="3">PepSY domain-containing protein</fullName>
    </recommendedName>
</protein>
<dbReference type="RefSeq" id="WP_010910585.1">
    <property type="nucleotide sequence ID" value="NZ_LZTH01000003.1"/>
</dbReference>
<dbReference type="AlphaFoldDB" id="A0A1A5K089"/>
<name>A0A1A5K089_RHILI</name>
<organism evidence="2">
    <name type="scientific">Rhizobium loti</name>
    <name type="common">Mesorhizobium loti</name>
    <dbReference type="NCBI Taxonomy" id="381"/>
    <lineage>
        <taxon>Bacteria</taxon>
        <taxon>Pseudomonadati</taxon>
        <taxon>Pseudomonadota</taxon>
        <taxon>Alphaproteobacteria</taxon>
        <taxon>Hyphomicrobiales</taxon>
        <taxon>Phyllobacteriaceae</taxon>
        <taxon>Mesorhizobium</taxon>
    </lineage>
</organism>
<dbReference type="EMBL" id="LZTJ01000033">
    <property type="protein sequence ID" value="OBP70456.1"/>
    <property type="molecule type" value="Genomic_DNA"/>
</dbReference>
<gene>
    <name evidence="2" type="ORF">BAE39_22920</name>
</gene>
<dbReference type="GeneID" id="66683004"/>
<feature type="signal peptide" evidence="1">
    <location>
        <begin position="1"/>
        <end position="27"/>
    </location>
</feature>
<evidence type="ECO:0000256" key="1">
    <source>
        <dbReference type="SAM" id="SignalP"/>
    </source>
</evidence>
<feature type="chain" id="PRO_5009827422" description="PepSY domain-containing protein" evidence="1">
    <location>
        <begin position="28"/>
        <end position="101"/>
    </location>
</feature>
<evidence type="ECO:0008006" key="3">
    <source>
        <dbReference type="Google" id="ProtNLM"/>
    </source>
</evidence>
<accession>A0A1A5K089</accession>